<evidence type="ECO:0000259" key="2">
    <source>
        <dbReference type="PROSITE" id="PS50110"/>
    </source>
</evidence>
<sequence length="150" mass="17053">MTRSRFMTDITSSLQTHNNGPHAFTERSASFGIRRALLVGHNNYSWTILKILLQQFGFDVVDSENGLSGMKRFHDGEKYDVVFINRYMPIMNGLQATHLLRNMGFMIKIVGICSDDCHEEFLEARADAFQIIPMDRIELAALLEAIGLIN</sequence>
<organism evidence="3 4">
    <name type="scientific">Carex littledalei</name>
    <dbReference type="NCBI Taxonomy" id="544730"/>
    <lineage>
        <taxon>Eukaryota</taxon>
        <taxon>Viridiplantae</taxon>
        <taxon>Streptophyta</taxon>
        <taxon>Embryophyta</taxon>
        <taxon>Tracheophyta</taxon>
        <taxon>Spermatophyta</taxon>
        <taxon>Magnoliopsida</taxon>
        <taxon>Liliopsida</taxon>
        <taxon>Poales</taxon>
        <taxon>Cyperaceae</taxon>
        <taxon>Cyperoideae</taxon>
        <taxon>Cariceae</taxon>
        <taxon>Carex</taxon>
        <taxon>Carex subgen. Euthyceras</taxon>
    </lineage>
</organism>
<keyword evidence="3" id="KW-0418">Kinase</keyword>
<dbReference type="PROSITE" id="PS50110">
    <property type="entry name" value="RESPONSE_REGULATORY"/>
    <property type="match status" value="1"/>
</dbReference>
<dbReference type="OrthoDB" id="21225at2759"/>
<accession>A0A833QP05</accession>
<name>A0A833QP05_9POAL</name>
<dbReference type="InterPro" id="IPR001789">
    <property type="entry name" value="Sig_transdc_resp-reg_receiver"/>
</dbReference>
<evidence type="ECO:0000313" key="4">
    <source>
        <dbReference type="Proteomes" id="UP000623129"/>
    </source>
</evidence>
<evidence type="ECO:0000256" key="1">
    <source>
        <dbReference type="PROSITE-ProRule" id="PRU00169"/>
    </source>
</evidence>
<feature type="domain" description="Response regulatory" evidence="2">
    <location>
        <begin position="35"/>
        <end position="147"/>
    </location>
</feature>
<dbReference type="PANTHER" id="PTHR43228:SF1">
    <property type="entry name" value="TWO-COMPONENT RESPONSE REGULATOR ARR22"/>
    <property type="match status" value="1"/>
</dbReference>
<dbReference type="Pfam" id="PF00072">
    <property type="entry name" value="Response_reg"/>
    <property type="match status" value="1"/>
</dbReference>
<dbReference type="GO" id="GO:0016301">
    <property type="term" value="F:kinase activity"/>
    <property type="evidence" value="ECO:0007669"/>
    <property type="project" value="UniProtKB-KW"/>
</dbReference>
<dbReference type="InterPro" id="IPR011006">
    <property type="entry name" value="CheY-like_superfamily"/>
</dbReference>
<keyword evidence="3" id="KW-0808">Transferase</keyword>
<comment type="caution">
    <text evidence="1">Lacks conserved residue(s) required for the propagation of feature annotation.</text>
</comment>
<dbReference type="GO" id="GO:0000160">
    <property type="term" value="P:phosphorelay signal transduction system"/>
    <property type="evidence" value="ECO:0007669"/>
    <property type="project" value="InterPro"/>
</dbReference>
<dbReference type="SMART" id="SM00448">
    <property type="entry name" value="REC"/>
    <property type="match status" value="1"/>
</dbReference>
<reference evidence="3" key="1">
    <citation type="submission" date="2020-01" db="EMBL/GenBank/DDBJ databases">
        <title>Genome sequence of Kobresia littledalei, the first chromosome-level genome in the family Cyperaceae.</title>
        <authorList>
            <person name="Qu G."/>
        </authorList>
    </citation>
    <scope>NUCLEOTIDE SEQUENCE</scope>
    <source>
        <strain evidence="3">C.B.Clarke</strain>
        <tissue evidence="3">Leaf</tissue>
    </source>
</reference>
<keyword evidence="4" id="KW-1185">Reference proteome</keyword>
<proteinExistence type="predicted"/>
<dbReference type="AlphaFoldDB" id="A0A833QP05"/>
<dbReference type="PANTHER" id="PTHR43228">
    <property type="entry name" value="TWO-COMPONENT RESPONSE REGULATOR"/>
    <property type="match status" value="1"/>
</dbReference>
<dbReference type="Gene3D" id="3.40.50.2300">
    <property type="match status" value="1"/>
</dbReference>
<comment type="caution">
    <text evidence="3">The sequence shown here is derived from an EMBL/GenBank/DDBJ whole genome shotgun (WGS) entry which is preliminary data.</text>
</comment>
<dbReference type="SUPFAM" id="SSF52172">
    <property type="entry name" value="CheY-like"/>
    <property type="match status" value="1"/>
</dbReference>
<dbReference type="Proteomes" id="UP000623129">
    <property type="component" value="Unassembled WGS sequence"/>
</dbReference>
<protein>
    <submittedName>
        <fullName evidence="3">Histidine kinase 3</fullName>
    </submittedName>
</protein>
<dbReference type="InterPro" id="IPR052048">
    <property type="entry name" value="ST_Response_Regulator"/>
</dbReference>
<evidence type="ECO:0000313" key="3">
    <source>
        <dbReference type="EMBL" id="KAF3323061.1"/>
    </source>
</evidence>
<gene>
    <name evidence="3" type="ORF">FCM35_KLT13050</name>
</gene>
<dbReference type="EMBL" id="SWLB01000024">
    <property type="protein sequence ID" value="KAF3323061.1"/>
    <property type="molecule type" value="Genomic_DNA"/>
</dbReference>